<gene>
    <name evidence="3" type="ORF">JWYL7_1667</name>
    <name evidence="4" type="ORF">SAMN05661008_00710</name>
</gene>
<dbReference type="EMBL" id="FRBG01000004">
    <property type="protein sequence ID" value="SHK69566.1"/>
    <property type="molecule type" value="Genomic_DNA"/>
</dbReference>
<dbReference type="CDD" id="cd24054">
    <property type="entry name" value="ASKHA_NBD_AaPPX-GppA_MtPPX2-like"/>
    <property type="match status" value="1"/>
</dbReference>
<dbReference type="Gene3D" id="3.30.420.40">
    <property type="match status" value="1"/>
</dbReference>
<feature type="domain" description="Ppx/GppA phosphatase N-terminal" evidence="2">
    <location>
        <begin position="30"/>
        <end position="300"/>
    </location>
</feature>
<dbReference type="OrthoDB" id="9807195at2"/>
<keyword evidence="6" id="KW-1185">Reference proteome</keyword>
<dbReference type="Gene3D" id="3.30.420.150">
    <property type="entry name" value="Exopolyphosphatase. Domain 2"/>
    <property type="match status" value="1"/>
</dbReference>
<dbReference type="GO" id="GO:0016462">
    <property type="term" value="F:pyrophosphatase activity"/>
    <property type="evidence" value="ECO:0007669"/>
    <property type="project" value="TreeGrafter"/>
</dbReference>
<evidence type="ECO:0000313" key="6">
    <source>
        <dbReference type="Proteomes" id="UP000323392"/>
    </source>
</evidence>
<evidence type="ECO:0000313" key="4">
    <source>
        <dbReference type="EMBL" id="SHK69566.1"/>
    </source>
</evidence>
<proteinExistence type="inferred from homology"/>
<evidence type="ECO:0000313" key="5">
    <source>
        <dbReference type="Proteomes" id="UP000092605"/>
    </source>
</evidence>
<dbReference type="InterPro" id="IPR043129">
    <property type="entry name" value="ATPase_NBD"/>
</dbReference>
<dbReference type="Proteomes" id="UP000092605">
    <property type="component" value="Unassembled WGS sequence"/>
</dbReference>
<dbReference type="InterPro" id="IPR003695">
    <property type="entry name" value="Ppx_GppA_N"/>
</dbReference>
<comment type="caution">
    <text evidence="3">The sequence shown here is derived from an EMBL/GenBank/DDBJ whole genome shotgun (WGS) entry which is preliminary data.</text>
</comment>
<dbReference type="EMBL" id="LSFY01000001">
    <property type="protein sequence ID" value="KXZ40592.1"/>
    <property type="molecule type" value="Genomic_DNA"/>
</dbReference>
<name>A0A150FSL1_CLOPD</name>
<dbReference type="Proteomes" id="UP000323392">
    <property type="component" value="Unassembled WGS sequence"/>
</dbReference>
<evidence type="ECO:0000313" key="3">
    <source>
        <dbReference type="EMBL" id="KXZ40592.1"/>
    </source>
</evidence>
<reference evidence="3 5" key="1">
    <citation type="submission" date="2016-02" db="EMBL/GenBank/DDBJ databases">
        <title>Draft genome sequence for Clostridium paradoxum JW-YL-7.</title>
        <authorList>
            <person name="Utturkar S.M."/>
            <person name="Lancaster A."/>
            <person name="Poole F.L."/>
            <person name="Adams M.W."/>
            <person name="Brown S.D."/>
        </authorList>
    </citation>
    <scope>NUCLEOTIDE SEQUENCE [LARGE SCALE GENOMIC DNA]</scope>
    <source>
        <strain evidence="3 5">JW-YL-7</strain>
    </source>
</reference>
<accession>A0A150FSL1</accession>
<dbReference type="PATRIC" id="fig|1121328.3.peg.1678"/>
<dbReference type="InterPro" id="IPR050273">
    <property type="entry name" value="GppA/Ppx_hydrolase"/>
</dbReference>
<sequence>MKLAAIDIGTNSMRLLIAEYVEEKFIERKKYINTTRIGQDVDKNGYISEDAINRNINAFKEFVDIAKQNECKKIWAIGTSALRDSKNKDDFIKKAFEMTNVNINVITGDEEANLGFLGTIQGIQEEKDILIVDIGGGSTEFIVGNKKDGIKFVKSEDIGALRMTEKILKNDLVNDSKIKQLNEYITDNLKGTIEKIKEFDINKVVGIGGTITTLSSVDMNLETYDMEKVHLSTLSLDKIENMLNKFKKMKVEDIKKIKGMYPKRADIITAGTCILMNILKMLNIKEVTISEYDNLEGLICLNAKKMS</sequence>
<reference evidence="4 6" key="2">
    <citation type="submission" date="2016-11" db="EMBL/GenBank/DDBJ databases">
        <authorList>
            <person name="Varghese N."/>
            <person name="Submissions S."/>
        </authorList>
    </citation>
    <scope>NUCLEOTIDE SEQUENCE [LARGE SCALE GENOMIC DNA]</scope>
    <source>
        <strain evidence="4 6">DSM 7308</strain>
    </source>
</reference>
<dbReference type="SUPFAM" id="SSF53067">
    <property type="entry name" value="Actin-like ATPase domain"/>
    <property type="match status" value="2"/>
</dbReference>
<organism evidence="3 5">
    <name type="scientific">Alkalithermobacter thermoalcaliphilus JW-YL-7 = DSM 7308</name>
    <dbReference type="NCBI Taxonomy" id="1121328"/>
    <lineage>
        <taxon>Bacteria</taxon>
        <taxon>Bacillati</taxon>
        <taxon>Bacillota</taxon>
        <taxon>Clostridia</taxon>
        <taxon>Peptostreptococcales</taxon>
        <taxon>Tepidibacteraceae</taxon>
        <taxon>Alkalithermobacter</taxon>
    </lineage>
</organism>
<evidence type="ECO:0000256" key="1">
    <source>
        <dbReference type="ARBA" id="ARBA00007125"/>
    </source>
</evidence>
<dbReference type="PANTHER" id="PTHR30005">
    <property type="entry name" value="EXOPOLYPHOSPHATASE"/>
    <property type="match status" value="1"/>
</dbReference>
<dbReference type="PANTHER" id="PTHR30005:SF0">
    <property type="entry name" value="RETROGRADE REGULATION PROTEIN 2"/>
    <property type="match status" value="1"/>
</dbReference>
<dbReference type="AlphaFoldDB" id="A0A150FSL1"/>
<comment type="similarity">
    <text evidence="1">Belongs to the GppA/Ppx family.</text>
</comment>
<evidence type="ECO:0000259" key="2">
    <source>
        <dbReference type="Pfam" id="PF02541"/>
    </source>
</evidence>
<protein>
    <submittedName>
        <fullName evidence="4">Exopolyphosphatase / guanosine-5'-triphosphate,3'-diphosphate pyrophosphatase</fullName>
    </submittedName>
    <submittedName>
        <fullName evidence="3">Ppx/GppA phosphatase</fullName>
    </submittedName>
</protein>
<dbReference type="Pfam" id="PF02541">
    <property type="entry name" value="Ppx-GppA"/>
    <property type="match status" value="1"/>
</dbReference>
<dbReference type="RefSeq" id="WP_066071699.1">
    <property type="nucleotide sequence ID" value="NZ_FRBG01000004.1"/>
</dbReference>
<dbReference type="STRING" id="1121328.JWYL7_1667"/>